<proteinExistence type="predicted"/>
<dbReference type="EMBL" id="CAIY01000054">
    <property type="protein sequence ID" value="CCH67718.1"/>
    <property type="molecule type" value="Genomic_DNA"/>
</dbReference>
<comment type="caution">
    <text evidence="1">The sequence shown here is derived from an EMBL/GenBank/DDBJ whole genome shotgun (WGS) entry which is preliminary data.</text>
</comment>
<sequence>MNLPLLNNTIVIQSFFRTDYPIPVCWNFSIIPILGGQSELCTP</sequence>
<evidence type="ECO:0000313" key="2">
    <source>
        <dbReference type="Proteomes" id="UP000053051"/>
    </source>
</evidence>
<accession>M1X0W5</accession>
<evidence type="ECO:0000313" key="1">
    <source>
        <dbReference type="EMBL" id="CCH67718.1"/>
    </source>
</evidence>
<reference evidence="1 2" key="1">
    <citation type="submission" date="2012-05" db="EMBL/GenBank/DDBJ databases">
        <authorList>
            <person name="Hilton J."/>
        </authorList>
    </citation>
    <scope>NUCLEOTIDE SEQUENCE [LARGE SCALE GENOMIC DNA]</scope>
    <source>
        <strain evidence="1 2">HH01</strain>
    </source>
</reference>
<reference evidence="2" key="2">
    <citation type="submission" date="2016-01" db="EMBL/GenBank/DDBJ databases">
        <title>Diatom-associated endosymboitic cyanobacterium lacks core nitrogen metabolism enzymes.</title>
        <authorList>
            <person name="Hilton J.A."/>
            <person name="Foster R.A."/>
            <person name="Tripp H.J."/>
            <person name="Carter B.J."/>
            <person name="Zehr J.P."/>
            <person name="Villareal T.A."/>
        </authorList>
    </citation>
    <scope>NUCLEOTIDE SEQUENCE [LARGE SCALE GENOMIC DNA]</scope>
    <source>
        <strain evidence="2">HH01</strain>
    </source>
</reference>
<protein>
    <submittedName>
        <fullName evidence="1">Uncharacterized protein</fullName>
    </submittedName>
</protein>
<organism evidence="1 2">
    <name type="scientific">Richelia intracellularis HH01</name>
    <dbReference type="NCBI Taxonomy" id="1165094"/>
    <lineage>
        <taxon>Bacteria</taxon>
        <taxon>Bacillati</taxon>
        <taxon>Cyanobacteriota</taxon>
        <taxon>Cyanophyceae</taxon>
        <taxon>Nostocales</taxon>
        <taxon>Nostocaceae</taxon>
        <taxon>Richelia</taxon>
    </lineage>
</organism>
<keyword evidence="2" id="KW-1185">Reference proteome</keyword>
<gene>
    <name evidence="1" type="ORF">RINTHH_15630</name>
</gene>
<dbReference type="Proteomes" id="UP000053051">
    <property type="component" value="Unassembled WGS sequence"/>
</dbReference>
<dbReference type="AlphaFoldDB" id="M1X0W5"/>
<name>M1X0W5_9NOST</name>